<keyword evidence="2" id="KW-1185">Reference proteome</keyword>
<sequence>MESKVVLKEVNPHDKANFISKIFLTWSFRLFCRGYKQGITLEDLWQARDGDDSGRLGDRLEEAWEKELENAKAKGTRPSFSKALIRSFWVEYMICGCFVGLLFIVLWPLIPYTLALFIEYFAGEKTPETYRNAHIYNFLMNLLSTGTALMFNHLQLRQSGIGMRLRIASCSLLYRKILKLNKMGLNKTEPGQVINLMSNDVNRFDLVTQFLHYLWVMPIVVPVVSYLVWQHVAWATFAALAVIFVQTVLVQAYLSHQQGVMRGKIAKRTDERVKVMSELVNGVQVIKMYAWEKPFEKLVDRLRKLEVHFILRTSMIKGFSTALSVFTERFILFAAITAFVVIGGVIRASITFSLVQYFNLLQLACNIFFPMALSFLAEARVSVRRLEDFLLLDELQPEKASNVIEPKLLMSNGTEKEKAEKPKPTGLVLANVSASWLPDPIVYTLRNINITVQPGEFVGVAGLVGSGKSSLLQVILGELPPSHGTLSLGGSRISYASQEPWLFVATIRENILFGLPYDKIRYKKVVTACALLRDFEQLPAGDATLVGERGISLSGGQRARIGLARACYRQADIYLLDDPLSAVDTHVGKHLVSECVNSLLKHSSRILVTHQLHHLKTADKVIILRNGDIEIQGHFDEVSKTPLFAELLEEEEPDELAPTQLRKRTLSIESSTSNNTVTDKVAVDEEQAQEETAEITETGRVAASVYVKYFRAGGGWGLLFMTVFSILLAQIVTSVSDLWLTYWMNVVEARHIKLDEELNNLTRLSNDLNDTTEIPLTTLEPMTTVIPGKETVIGTMVKTALTLQNVTTTDETNINHPFYIYIWAIGILGCIILTTGRSMLFLWVCTRSSIKLHNQMFSNILAATMRFFDTNPSGRILNRFSKDMGIVDEILPRMYLDSIQVTMVMIGILVMVAIVNPYMVLTTIGCGILMYFWTIIYLSAAQAIKRVEGVSRSPVFSHVSASMAGLTTIRANGAQAMLRRHFDDKQDVHTAAWYLTLASNTAFSVWLSLICAVYVAVVSYTFLLTDNGSTKAGNVGLAISQGLILVNMVQYGVKQATEVVAQMTSVERVVQFTSLPLEKSEGPSPPHNWPQRARLLFKDLYLKYDESAEAVLKGLNIVIESGWKVGVVGRTGAGKSSLISALFRLAPIEGKVYIDDVETSTIALKELRSKISIIPQEPVLFSASLRYNMDPFDKYTDADIWKALEEVELKNNVTSLASVVQSGGSNFSAGQRQLLCLARAALARNKLLVLDEATANVDPNTDALIQKSIRKHFADCTVLTVAHRLHTVADADRVVVMEAGEIVECGHPHELLQKPEGHFTKMVQQLGSAAEQSLRELASNAFAEHIKYVDADDQL</sequence>
<organism evidence="1 2">
    <name type="scientific">Dendrolimus kikuchii</name>
    <dbReference type="NCBI Taxonomy" id="765133"/>
    <lineage>
        <taxon>Eukaryota</taxon>
        <taxon>Metazoa</taxon>
        <taxon>Ecdysozoa</taxon>
        <taxon>Arthropoda</taxon>
        <taxon>Hexapoda</taxon>
        <taxon>Insecta</taxon>
        <taxon>Pterygota</taxon>
        <taxon>Neoptera</taxon>
        <taxon>Endopterygota</taxon>
        <taxon>Lepidoptera</taxon>
        <taxon>Glossata</taxon>
        <taxon>Ditrysia</taxon>
        <taxon>Bombycoidea</taxon>
        <taxon>Lasiocampidae</taxon>
        <taxon>Dendrolimus</taxon>
    </lineage>
</organism>
<comment type="caution">
    <text evidence="1">The sequence shown here is derived from an EMBL/GenBank/DDBJ whole genome shotgun (WGS) entry which is preliminary data.</text>
</comment>
<dbReference type="Proteomes" id="UP000824533">
    <property type="component" value="Linkage Group LG05"/>
</dbReference>
<protein>
    <submittedName>
        <fullName evidence="1">Uncharacterized protein</fullName>
    </submittedName>
</protein>
<evidence type="ECO:0000313" key="1">
    <source>
        <dbReference type="EMBL" id="KAJ0181195.1"/>
    </source>
</evidence>
<evidence type="ECO:0000313" key="2">
    <source>
        <dbReference type="Proteomes" id="UP000824533"/>
    </source>
</evidence>
<dbReference type="EMBL" id="CM034391">
    <property type="protein sequence ID" value="KAJ0181195.1"/>
    <property type="molecule type" value="Genomic_DNA"/>
</dbReference>
<reference evidence="1 2" key="1">
    <citation type="journal article" date="2021" name="Front. Genet.">
        <title>Chromosome-Level Genome Assembly Reveals Significant Gene Expansion in the Toll and IMD Signaling Pathways of Dendrolimus kikuchii.</title>
        <authorList>
            <person name="Zhou J."/>
            <person name="Wu P."/>
            <person name="Xiong Z."/>
            <person name="Liu N."/>
            <person name="Zhao N."/>
            <person name="Ji M."/>
            <person name="Qiu Y."/>
            <person name="Yang B."/>
        </authorList>
    </citation>
    <scope>NUCLEOTIDE SEQUENCE [LARGE SCALE GENOMIC DNA]</scope>
    <source>
        <strain evidence="1">Ann1</strain>
    </source>
</reference>
<name>A0ACC1DBJ4_9NEOP</name>
<gene>
    <name evidence="1" type="ORF">K1T71_003280</name>
</gene>
<proteinExistence type="predicted"/>
<accession>A0ACC1DBJ4</accession>